<organism evidence="1 2">
    <name type="scientific">Petrolisthes cinctipes</name>
    <name type="common">Flat porcelain crab</name>
    <dbReference type="NCBI Taxonomy" id="88211"/>
    <lineage>
        <taxon>Eukaryota</taxon>
        <taxon>Metazoa</taxon>
        <taxon>Ecdysozoa</taxon>
        <taxon>Arthropoda</taxon>
        <taxon>Crustacea</taxon>
        <taxon>Multicrustacea</taxon>
        <taxon>Malacostraca</taxon>
        <taxon>Eumalacostraca</taxon>
        <taxon>Eucarida</taxon>
        <taxon>Decapoda</taxon>
        <taxon>Pleocyemata</taxon>
        <taxon>Anomura</taxon>
        <taxon>Galatheoidea</taxon>
        <taxon>Porcellanidae</taxon>
        <taxon>Petrolisthes</taxon>
    </lineage>
</organism>
<protein>
    <submittedName>
        <fullName evidence="1">Uncharacterized protein</fullName>
    </submittedName>
</protein>
<gene>
    <name evidence="1" type="ORF">Pcinc_024623</name>
</gene>
<proteinExistence type="predicted"/>
<comment type="caution">
    <text evidence="1">The sequence shown here is derived from an EMBL/GenBank/DDBJ whole genome shotgun (WGS) entry which is preliminary data.</text>
</comment>
<reference evidence="1" key="1">
    <citation type="submission" date="2023-10" db="EMBL/GenBank/DDBJ databases">
        <title>Genome assemblies of two species of porcelain crab, Petrolisthes cinctipes and Petrolisthes manimaculis (Anomura: Porcellanidae).</title>
        <authorList>
            <person name="Angst P."/>
        </authorList>
    </citation>
    <scope>NUCLEOTIDE SEQUENCE</scope>
    <source>
        <strain evidence="1">PB745_01</strain>
        <tissue evidence="1">Gill</tissue>
    </source>
</reference>
<sequence>MWLNNRCSDVAQPVCDVTPATTTCCNMTPAKQGVVMWHSKCCDVTPVTSGVVMWHSKCCDVTPHVLCDTNNSRCDVTPTTAVAGWLAGTPTTTHVLRDTNNSRCDVTPTTAGVMRHQQQQV</sequence>
<dbReference type="AlphaFoldDB" id="A0AAE1FAK9"/>
<dbReference type="Proteomes" id="UP001286313">
    <property type="component" value="Unassembled WGS sequence"/>
</dbReference>
<evidence type="ECO:0000313" key="2">
    <source>
        <dbReference type="Proteomes" id="UP001286313"/>
    </source>
</evidence>
<evidence type="ECO:0000313" key="1">
    <source>
        <dbReference type="EMBL" id="KAK3870121.1"/>
    </source>
</evidence>
<accession>A0AAE1FAK9</accession>
<keyword evidence="2" id="KW-1185">Reference proteome</keyword>
<name>A0AAE1FAK9_PETCI</name>
<dbReference type="EMBL" id="JAWQEG010002714">
    <property type="protein sequence ID" value="KAK3870121.1"/>
    <property type="molecule type" value="Genomic_DNA"/>
</dbReference>